<dbReference type="SUPFAM" id="SSF56112">
    <property type="entry name" value="Protein kinase-like (PK-like)"/>
    <property type="match status" value="1"/>
</dbReference>
<dbReference type="InterPro" id="IPR052732">
    <property type="entry name" value="Cell-binding_unc_protein"/>
</dbReference>
<accession>A0ABW3SZA7</accession>
<sequence>MSPSPADEEAEVAAWFAARSEPNPIETACARVYLAGDTAFKVKRRVDLGYLDFSTLEQRRWALERELAFNRATAPDIYRGVRRVTRAADGRLELEGFGVTVEYALEMRRFDETLVLSARPDLVDAPLSDALGRLVARVHAEAPVRPEGGGVANLKYTIDSNAHLLRGMADRLGVAEVEAVIADTYAELDRRADLLEARRAAGFSRHCHGDLHLGNIVLENGKPMLFDCIEFNDVLSEIDVLYDLAFLLMDLDFRDKRQAAAHVLAAYFDEAARTWGEPLRDGMALLPLLLSVRAVVRAHVCGNSGKDAEARAYLAAAAAHLRPAAPQLVAVTGLSGAGKTSFARAAAPHLGASPGAVVLRTDEVRKRLLGVAPDARLPDSVYSPAFYADVYDTLFADARSLLAAGRAVVLDATFIQPELRARPQALAAEAGVPFRGVWLDAPAEVLADRIAHRTGDASDATVATLKMQLERDVGEVTWTKVDATRAVDENVRAWGAL</sequence>
<comment type="caution">
    <text evidence="2">The sequence shown here is derived from an EMBL/GenBank/DDBJ whole genome shotgun (WGS) entry which is preliminary data.</text>
</comment>
<dbReference type="Gene3D" id="3.90.1200.10">
    <property type="match status" value="1"/>
</dbReference>
<dbReference type="EMBL" id="JBHTLQ010000004">
    <property type="protein sequence ID" value="MFD1189481.1"/>
    <property type="molecule type" value="Genomic_DNA"/>
</dbReference>
<dbReference type="Proteomes" id="UP001597216">
    <property type="component" value="Unassembled WGS sequence"/>
</dbReference>
<dbReference type="InterPro" id="IPR011009">
    <property type="entry name" value="Kinase-like_dom_sf"/>
</dbReference>
<proteinExistence type="predicted"/>
<dbReference type="Pfam" id="PF13671">
    <property type="entry name" value="AAA_33"/>
    <property type="match status" value="1"/>
</dbReference>
<reference evidence="3" key="1">
    <citation type="journal article" date="2019" name="Int. J. Syst. Evol. Microbiol.">
        <title>The Global Catalogue of Microorganisms (GCM) 10K type strain sequencing project: providing services to taxonomists for standard genome sequencing and annotation.</title>
        <authorList>
            <consortium name="The Broad Institute Genomics Platform"/>
            <consortium name="The Broad Institute Genome Sequencing Center for Infectious Disease"/>
            <person name="Wu L."/>
            <person name="Ma J."/>
        </authorList>
    </citation>
    <scope>NUCLEOTIDE SEQUENCE [LARGE SCALE GENOMIC DNA]</scope>
    <source>
        <strain evidence="3">CCUG 55074</strain>
    </source>
</reference>
<dbReference type="Pfam" id="PF01636">
    <property type="entry name" value="APH"/>
    <property type="match status" value="1"/>
</dbReference>
<dbReference type="Gene3D" id="3.40.50.300">
    <property type="entry name" value="P-loop containing nucleotide triphosphate hydrolases"/>
    <property type="match status" value="1"/>
</dbReference>
<dbReference type="RefSeq" id="WP_377352342.1">
    <property type="nucleotide sequence ID" value="NZ_JBHTLQ010000004.1"/>
</dbReference>
<dbReference type="InterPro" id="IPR002575">
    <property type="entry name" value="Aminoglycoside_PTrfase"/>
</dbReference>
<dbReference type="PANTHER" id="PTHR43883">
    <property type="entry name" value="SLR0207 PROTEIN"/>
    <property type="match status" value="1"/>
</dbReference>
<evidence type="ECO:0000259" key="1">
    <source>
        <dbReference type="Pfam" id="PF01636"/>
    </source>
</evidence>
<gene>
    <name evidence="2" type="ORF">ACFQ27_02730</name>
</gene>
<dbReference type="SUPFAM" id="SSF52540">
    <property type="entry name" value="P-loop containing nucleoside triphosphate hydrolases"/>
    <property type="match status" value="1"/>
</dbReference>
<organism evidence="2 3">
    <name type="scientific">Phenylobacterium conjunctum</name>
    <dbReference type="NCBI Taxonomy" id="1298959"/>
    <lineage>
        <taxon>Bacteria</taxon>
        <taxon>Pseudomonadati</taxon>
        <taxon>Pseudomonadota</taxon>
        <taxon>Alphaproteobacteria</taxon>
        <taxon>Caulobacterales</taxon>
        <taxon>Caulobacteraceae</taxon>
        <taxon>Phenylobacterium</taxon>
    </lineage>
</organism>
<name>A0ABW3SZA7_9CAUL</name>
<feature type="domain" description="Aminoglycoside phosphotransferase" evidence="1">
    <location>
        <begin position="127"/>
        <end position="272"/>
    </location>
</feature>
<dbReference type="PANTHER" id="PTHR43883:SF1">
    <property type="entry name" value="GLUCONOKINASE"/>
    <property type="match status" value="1"/>
</dbReference>
<evidence type="ECO:0000313" key="3">
    <source>
        <dbReference type="Proteomes" id="UP001597216"/>
    </source>
</evidence>
<evidence type="ECO:0000313" key="2">
    <source>
        <dbReference type="EMBL" id="MFD1189481.1"/>
    </source>
</evidence>
<keyword evidence="3" id="KW-1185">Reference proteome</keyword>
<dbReference type="InterPro" id="IPR027417">
    <property type="entry name" value="P-loop_NTPase"/>
</dbReference>
<protein>
    <submittedName>
        <fullName evidence="2">AAA family ATPase</fullName>
    </submittedName>
</protein>